<dbReference type="GO" id="GO:0003333">
    <property type="term" value="P:amino acid transmembrane transport"/>
    <property type="evidence" value="ECO:0007669"/>
    <property type="project" value="InterPro"/>
</dbReference>
<name>A0A2M6P1K7_9BACT</name>
<feature type="transmembrane region" description="Helical" evidence="8">
    <location>
        <begin position="125"/>
        <end position="149"/>
    </location>
</feature>
<evidence type="ECO:0000256" key="2">
    <source>
        <dbReference type="ARBA" id="ARBA00022448"/>
    </source>
</evidence>
<feature type="transmembrane region" description="Helical" evidence="8">
    <location>
        <begin position="93"/>
        <end position="119"/>
    </location>
</feature>
<feature type="transmembrane region" description="Helical" evidence="8">
    <location>
        <begin position="188"/>
        <end position="207"/>
    </location>
</feature>
<evidence type="ECO:0000256" key="8">
    <source>
        <dbReference type="SAM" id="Phobius"/>
    </source>
</evidence>
<feature type="transmembrane region" description="Helical" evidence="8">
    <location>
        <begin position="331"/>
        <end position="351"/>
    </location>
</feature>
<keyword evidence="3" id="KW-1003">Cell membrane</keyword>
<evidence type="ECO:0000256" key="1">
    <source>
        <dbReference type="ARBA" id="ARBA00004429"/>
    </source>
</evidence>
<feature type="transmembrane region" description="Helical" evidence="8">
    <location>
        <begin position="306"/>
        <end position="325"/>
    </location>
</feature>
<keyword evidence="6 8" id="KW-1133">Transmembrane helix</keyword>
<keyword evidence="5 8" id="KW-0812">Transmembrane</keyword>
<feature type="transmembrane region" description="Helical" evidence="8">
    <location>
        <begin position="24"/>
        <end position="46"/>
    </location>
</feature>
<evidence type="ECO:0000313" key="9">
    <source>
        <dbReference type="EMBL" id="PIR77612.1"/>
    </source>
</evidence>
<dbReference type="Gene3D" id="1.20.1740.10">
    <property type="entry name" value="Amino acid/polyamine transporter I"/>
    <property type="match status" value="1"/>
</dbReference>
<evidence type="ECO:0000313" key="10">
    <source>
        <dbReference type="Proteomes" id="UP000228528"/>
    </source>
</evidence>
<dbReference type="Pfam" id="PF03222">
    <property type="entry name" value="Trp_Tyr_perm"/>
    <property type="match status" value="1"/>
</dbReference>
<feature type="transmembrane region" description="Helical" evidence="8">
    <location>
        <begin position="52"/>
        <end position="73"/>
    </location>
</feature>
<evidence type="ECO:0000256" key="5">
    <source>
        <dbReference type="ARBA" id="ARBA00022692"/>
    </source>
</evidence>
<keyword evidence="7 8" id="KW-0472">Membrane</keyword>
<accession>A0A2M6P1K7</accession>
<dbReference type="PANTHER" id="PTHR32195:SF26">
    <property type="entry name" value="TRYPTOPHAN OR TYROSINE TRANSPORTER PROTEIN"/>
    <property type="match status" value="1"/>
</dbReference>
<evidence type="ECO:0000256" key="7">
    <source>
        <dbReference type="ARBA" id="ARBA00023136"/>
    </source>
</evidence>
<dbReference type="EMBL" id="PFBW01000065">
    <property type="protein sequence ID" value="PIR77612.1"/>
    <property type="molecule type" value="Genomic_DNA"/>
</dbReference>
<feature type="transmembrane region" description="Helical" evidence="8">
    <location>
        <begin position="161"/>
        <end position="182"/>
    </location>
</feature>
<evidence type="ECO:0008006" key="11">
    <source>
        <dbReference type="Google" id="ProtNLM"/>
    </source>
</evidence>
<feature type="transmembrane region" description="Helical" evidence="8">
    <location>
        <begin position="371"/>
        <end position="390"/>
    </location>
</feature>
<dbReference type="PANTHER" id="PTHR32195">
    <property type="entry name" value="OS07G0662800 PROTEIN"/>
    <property type="match status" value="1"/>
</dbReference>
<dbReference type="Proteomes" id="UP000228528">
    <property type="component" value="Unassembled WGS sequence"/>
</dbReference>
<protein>
    <recommendedName>
        <fullName evidence="11">Amino acid transporter transmembrane domain-containing protein</fullName>
    </recommendedName>
</protein>
<comment type="caution">
    <text evidence="9">The sequence shown here is derived from an EMBL/GenBank/DDBJ whole genome shotgun (WGS) entry which is preliminary data.</text>
</comment>
<evidence type="ECO:0000256" key="6">
    <source>
        <dbReference type="ARBA" id="ARBA00022989"/>
    </source>
</evidence>
<reference evidence="10" key="1">
    <citation type="submission" date="2017-09" db="EMBL/GenBank/DDBJ databases">
        <title>Depth-based differentiation of microbial function through sediment-hosted aquifers and enrichment of novel symbionts in the deep terrestrial subsurface.</title>
        <authorList>
            <person name="Probst A.J."/>
            <person name="Ladd B."/>
            <person name="Jarett J.K."/>
            <person name="Geller-Mcgrath D.E."/>
            <person name="Sieber C.M.K."/>
            <person name="Emerson J.B."/>
            <person name="Anantharaman K."/>
            <person name="Thomas B.C."/>
            <person name="Malmstrom R."/>
            <person name="Stieglmeier M."/>
            <person name="Klingl A."/>
            <person name="Woyke T."/>
            <person name="Ryan C.M."/>
            <person name="Banfield J.F."/>
        </authorList>
    </citation>
    <scope>NUCLEOTIDE SEQUENCE [LARGE SCALE GENOMIC DNA]</scope>
</reference>
<sequence length="393" mass="42676">MNNYIRLNNEQLPRKHNGIFRKNISLWEATALLVPIGAGVLGIPYAVAQVGLFIGILYIIILGGIMMALNLLVGEIMVRTKGKKQLVGLAKRYLGTTGQVFMSVIIYLGLFGTLVVYIIGIGESLATIFSGGAFFWSTVFFLLGSIVIFIGLRTIKKIEFLLILGVLVIVGVIAIFSTPYVALPHITYTNWGALLFPYGVILFAFHGTTSIPEAHSLLIHKSHILKKALIYAMLIAMCIYAVFAVIVVGVTGTQTTGIATIGLGLAIGPSMLLFGNLFAVLAMGSSFLMVGVALRDSFVWDIKIPQTLASFLVCGIPFLIFLLGLRQFITAVDIVGGLFGSMEFVLLLLIYYQAKRKGDLPVGKYKLHHTAIVAILLFAMFAVGTVMSLMKLF</sequence>
<keyword evidence="2" id="KW-0813">Transport</keyword>
<dbReference type="GO" id="GO:0005886">
    <property type="term" value="C:plasma membrane"/>
    <property type="evidence" value="ECO:0007669"/>
    <property type="project" value="UniProtKB-SubCell"/>
</dbReference>
<proteinExistence type="predicted"/>
<feature type="transmembrane region" description="Helical" evidence="8">
    <location>
        <begin position="271"/>
        <end position="294"/>
    </location>
</feature>
<evidence type="ECO:0000256" key="3">
    <source>
        <dbReference type="ARBA" id="ARBA00022475"/>
    </source>
</evidence>
<evidence type="ECO:0000256" key="4">
    <source>
        <dbReference type="ARBA" id="ARBA00022519"/>
    </source>
</evidence>
<gene>
    <name evidence="9" type="ORF">COU30_01525</name>
</gene>
<keyword evidence="4" id="KW-0997">Cell inner membrane</keyword>
<organism evidence="9 10">
    <name type="scientific">Candidatus Magasanikbacteria bacterium CG10_big_fil_rev_8_21_14_0_10_38_6</name>
    <dbReference type="NCBI Taxonomy" id="1974647"/>
    <lineage>
        <taxon>Bacteria</taxon>
        <taxon>Candidatus Magasanikiibacteriota</taxon>
    </lineage>
</organism>
<dbReference type="AlphaFoldDB" id="A0A2M6P1K7"/>
<feature type="transmembrane region" description="Helical" evidence="8">
    <location>
        <begin position="228"/>
        <end position="251"/>
    </location>
</feature>
<comment type="subcellular location">
    <subcellularLocation>
        <location evidence="1">Cell inner membrane</location>
        <topology evidence="1">Multi-pass membrane protein</topology>
    </subcellularLocation>
</comment>
<dbReference type="InterPro" id="IPR018227">
    <property type="entry name" value="Amino_acid_transport_2"/>
</dbReference>